<evidence type="ECO:0000259" key="6">
    <source>
        <dbReference type="PROSITE" id="PS51987"/>
    </source>
</evidence>
<evidence type="ECO:0000256" key="1">
    <source>
        <dbReference type="ARBA" id="ARBA00001946"/>
    </source>
</evidence>
<keyword evidence="8" id="KW-1185">Reference proteome</keyword>
<dbReference type="SMART" id="SM01230">
    <property type="entry name" value="Gln-synt_C"/>
    <property type="match status" value="1"/>
</dbReference>
<comment type="cofactor">
    <cofactor evidence="1">
        <name>Mg(2+)</name>
        <dbReference type="ChEBI" id="CHEBI:18420"/>
    </cofactor>
</comment>
<sequence length="457" mass="50090">MQPTAPVRSPEVTSFLSAHPHLSQIALILTDINGIARGKFLRPHELHALFLQGRPLPSSILSLNVLGEDVDTTGLVWEVADQDCLAKPIVNSLKLCPWLPNTGQVLVSMDKLAGLPAAVADPRLRLAAIIAGLKADNLQPALACELEFYLLDAQAWKQGKVMPATASNQLPLTQTQVYSVDDLEAMRPFFADVYKYAALQGLPAETAISEYAPGQFEITLVYRKDALQAVDEAIQFKRLIKGVAEQHGMLACFMAKPFTEQAGSGMHIHVSLQDNDGLNLMSTDETETNAYLLHSIGGMAATIQDSMAIFAPHANSYRRFKANSYAPTAATWGINNRSVTFRVPTGAAASRHIEHRASGADANPYLAVAAVLAGLHHGIKHQIHPGKPIEGNAYGEQNNTLPLNWYDSLAVFANSDFIADYFGEDFQRIYSALKREECERFNAEVSELDHRWHLRLA</sequence>
<dbReference type="PANTHER" id="PTHR43785:SF12">
    <property type="entry name" value="TYPE-1 GLUTAMINE SYNTHETASE 2"/>
    <property type="match status" value="1"/>
</dbReference>
<dbReference type="RefSeq" id="WP_078920807.1">
    <property type="nucleotide sequence ID" value="NZ_FUYB01000001.1"/>
</dbReference>
<dbReference type="PROSITE" id="PS00181">
    <property type="entry name" value="GLNA_ATP"/>
    <property type="match status" value="1"/>
</dbReference>
<feature type="domain" description="GS catalytic" evidence="6">
    <location>
        <begin position="122"/>
        <end position="457"/>
    </location>
</feature>
<keyword evidence="2" id="KW-0436">Ligase</keyword>
<dbReference type="Pfam" id="PF00120">
    <property type="entry name" value="Gln-synt_C"/>
    <property type="match status" value="1"/>
</dbReference>
<dbReference type="STRING" id="92487.SAMN02745130_00306"/>
<evidence type="ECO:0000313" key="8">
    <source>
        <dbReference type="Proteomes" id="UP000190460"/>
    </source>
</evidence>
<accession>A0A1T4VU83</accession>
<evidence type="ECO:0000313" key="7">
    <source>
        <dbReference type="EMBL" id="SKA68523.1"/>
    </source>
</evidence>
<dbReference type="Gene3D" id="3.30.590.10">
    <property type="entry name" value="Glutamine synthetase/guanido kinase, catalytic domain"/>
    <property type="match status" value="1"/>
</dbReference>
<dbReference type="Proteomes" id="UP000190460">
    <property type="component" value="Unassembled WGS sequence"/>
</dbReference>
<dbReference type="GO" id="GO:0006542">
    <property type="term" value="P:glutamine biosynthetic process"/>
    <property type="evidence" value="ECO:0007669"/>
    <property type="project" value="InterPro"/>
</dbReference>
<reference evidence="7 8" key="1">
    <citation type="submission" date="2017-02" db="EMBL/GenBank/DDBJ databases">
        <authorList>
            <person name="Peterson S.W."/>
        </authorList>
    </citation>
    <scope>NUCLEOTIDE SEQUENCE [LARGE SCALE GENOMIC DNA]</scope>
    <source>
        <strain evidence="7 8">ATCC 49788</strain>
    </source>
</reference>
<keyword evidence="3" id="KW-0460">Magnesium</keyword>
<dbReference type="SUPFAM" id="SSF55931">
    <property type="entry name" value="Glutamine synthetase/guanido kinase"/>
    <property type="match status" value="1"/>
</dbReference>
<proteinExistence type="inferred from homology"/>
<dbReference type="GO" id="GO:0006598">
    <property type="term" value="P:polyamine catabolic process"/>
    <property type="evidence" value="ECO:0007669"/>
    <property type="project" value="TreeGrafter"/>
</dbReference>
<dbReference type="InterPro" id="IPR036651">
    <property type="entry name" value="Gln_synt_N_sf"/>
</dbReference>
<gene>
    <name evidence="7" type="ORF">SAMN02745130_00306</name>
</gene>
<dbReference type="PROSITE" id="PS51987">
    <property type="entry name" value="GS_CATALYTIC"/>
    <property type="match status" value="1"/>
</dbReference>
<evidence type="ECO:0000256" key="3">
    <source>
        <dbReference type="ARBA" id="ARBA00022842"/>
    </source>
</evidence>
<dbReference type="SUPFAM" id="SSF54368">
    <property type="entry name" value="Glutamine synthetase, N-terminal domain"/>
    <property type="match status" value="1"/>
</dbReference>
<evidence type="ECO:0000256" key="5">
    <source>
        <dbReference type="RuleBase" id="RU000384"/>
    </source>
</evidence>
<comment type="similarity">
    <text evidence="4 5">Belongs to the glutamine synthetase family.</text>
</comment>
<name>A0A1T4VU83_9GAMM</name>
<dbReference type="InterPro" id="IPR008146">
    <property type="entry name" value="Gln_synth_cat_dom"/>
</dbReference>
<protein>
    <submittedName>
        <fullName evidence="7">Glutamine synthetase</fullName>
    </submittedName>
</protein>
<dbReference type="InterPro" id="IPR014746">
    <property type="entry name" value="Gln_synth/guanido_kin_cat_dom"/>
</dbReference>
<dbReference type="GO" id="GO:0004356">
    <property type="term" value="F:glutamine synthetase activity"/>
    <property type="evidence" value="ECO:0007669"/>
    <property type="project" value="InterPro"/>
</dbReference>
<evidence type="ECO:0000256" key="2">
    <source>
        <dbReference type="ARBA" id="ARBA00022598"/>
    </source>
</evidence>
<dbReference type="PANTHER" id="PTHR43785">
    <property type="entry name" value="GAMMA-GLUTAMYLPUTRESCINE SYNTHETASE"/>
    <property type="match status" value="1"/>
</dbReference>
<dbReference type="AlphaFoldDB" id="A0A1T4VU83"/>
<dbReference type="OrthoDB" id="9789509at2"/>
<dbReference type="InterPro" id="IPR027303">
    <property type="entry name" value="Gln_synth_gly_rich_site"/>
</dbReference>
<organism evidence="7 8">
    <name type="scientific">Thiothrix eikelboomii</name>
    <dbReference type="NCBI Taxonomy" id="92487"/>
    <lineage>
        <taxon>Bacteria</taxon>
        <taxon>Pseudomonadati</taxon>
        <taxon>Pseudomonadota</taxon>
        <taxon>Gammaproteobacteria</taxon>
        <taxon>Thiotrichales</taxon>
        <taxon>Thiotrichaceae</taxon>
        <taxon>Thiothrix</taxon>
    </lineage>
</organism>
<evidence type="ECO:0000256" key="4">
    <source>
        <dbReference type="PROSITE-ProRule" id="PRU01331"/>
    </source>
</evidence>
<dbReference type="EMBL" id="FUYB01000001">
    <property type="protein sequence ID" value="SKA68523.1"/>
    <property type="molecule type" value="Genomic_DNA"/>
</dbReference>